<dbReference type="InterPro" id="IPR051539">
    <property type="entry name" value="T4SS-coupling_protein"/>
</dbReference>
<reference evidence="8" key="1">
    <citation type="submission" date="2021-01" db="EMBL/GenBank/DDBJ databases">
        <title>Whole genome shotgun sequence of Actinoplanes cyaneus NBRC 14990.</title>
        <authorList>
            <person name="Komaki H."/>
            <person name="Tamura T."/>
        </authorList>
    </citation>
    <scope>NUCLEOTIDE SEQUENCE</scope>
    <source>
        <strain evidence="8">NBRC 14990</strain>
    </source>
</reference>
<dbReference type="GO" id="GO:0005886">
    <property type="term" value="C:plasma membrane"/>
    <property type="evidence" value="ECO:0007669"/>
    <property type="project" value="UniProtKB-SubCell"/>
</dbReference>
<organism evidence="8 9">
    <name type="scientific">Actinoplanes cyaneus</name>
    <dbReference type="NCBI Taxonomy" id="52696"/>
    <lineage>
        <taxon>Bacteria</taxon>
        <taxon>Bacillati</taxon>
        <taxon>Actinomycetota</taxon>
        <taxon>Actinomycetes</taxon>
        <taxon>Micromonosporales</taxon>
        <taxon>Micromonosporaceae</taxon>
        <taxon>Actinoplanes</taxon>
    </lineage>
</organism>
<accession>A0A919ID65</accession>
<keyword evidence="2" id="KW-1003">Cell membrane</keyword>
<dbReference type="SUPFAM" id="SSF52540">
    <property type="entry name" value="P-loop containing nucleoside triphosphate hydrolases"/>
    <property type="match status" value="1"/>
</dbReference>
<gene>
    <name evidence="8" type="ORF">Acy02nite_12890</name>
</gene>
<dbReference type="PANTHER" id="PTHR37937:SF1">
    <property type="entry name" value="CONJUGATIVE TRANSFER: DNA TRANSPORT"/>
    <property type="match status" value="1"/>
</dbReference>
<evidence type="ECO:0000256" key="3">
    <source>
        <dbReference type="ARBA" id="ARBA00022692"/>
    </source>
</evidence>
<protein>
    <recommendedName>
        <fullName evidence="7">TraD/TraG TraM recognition site domain-containing protein</fullName>
    </recommendedName>
</protein>
<evidence type="ECO:0000256" key="2">
    <source>
        <dbReference type="ARBA" id="ARBA00022475"/>
    </source>
</evidence>
<evidence type="ECO:0000313" key="8">
    <source>
        <dbReference type="EMBL" id="GID63408.1"/>
    </source>
</evidence>
<feature type="domain" description="TraD/TraG TraM recognition site" evidence="7">
    <location>
        <begin position="418"/>
        <end position="539"/>
    </location>
</feature>
<keyword evidence="5 6" id="KW-0472">Membrane</keyword>
<dbReference type="Gene3D" id="3.40.50.300">
    <property type="entry name" value="P-loop containing nucleotide triphosphate hydrolases"/>
    <property type="match status" value="1"/>
</dbReference>
<dbReference type="CDD" id="cd01127">
    <property type="entry name" value="TrwB_TraG_TraD_VirD4"/>
    <property type="match status" value="1"/>
</dbReference>
<dbReference type="Pfam" id="PF12696">
    <property type="entry name" value="TraG-D_C"/>
    <property type="match status" value="1"/>
</dbReference>
<dbReference type="AlphaFoldDB" id="A0A919ID65"/>
<name>A0A919ID65_9ACTN</name>
<evidence type="ECO:0000256" key="6">
    <source>
        <dbReference type="SAM" id="Phobius"/>
    </source>
</evidence>
<dbReference type="InterPro" id="IPR027417">
    <property type="entry name" value="P-loop_NTPase"/>
</dbReference>
<dbReference type="InterPro" id="IPR032689">
    <property type="entry name" value="TraG-D_C"/>
</dbReference>
<evidence type="ECO:0000256" key="5">
    <source>
        <dbReference type="ARBA" id="ARBA00023136"/>
    </source>
</evidence>
<evidence type="ECO:0000313" key="9">
    <source>
        <dbReference type="Proteomes" id="UP000619479"/>
    </source>
</evidence>
<comment type="caution">
    <text evidence="8">The sequence shown here is derived from an EMBL/GenBank/DDBJ whole genome shotgun (WGS) entry which is preliminary data.</text>
</comment>
<keyword evidence="3 6" id="KW-0812">Transmembrane</keyword>
<feature type="transmembrane region" description="Helical" evidence="6">
    <location>
        <begin position="12"/>
        <end position="36"/>
    </location>
</feature>
<comment type="subcellular location">
    <subcellularLocation>
        <location evidence="1">Cell membrane</location>
        <topology evidence="1">Multi-pass membrane protein</topology>
    </subcellularLocation>
</comment>
<keyword evidence="4 6" id="KW-1133">Transmembrane helix</keyword>
<feature type="transmembrane region" description="Helical" evidence="6">
    <location>
        <begin position="65"/>
        <end position="91"/>
    </location>
</feature>
<dbReference type="PANTHER" id="PTHR37937">
    <property type="entry name" value="CONJUGATIVE TRANSFER: DNA TRANSPORT"/>
    <property type="match status" value="1"/>
</dbReference>
<sequence>MSRGKGPAAGGGSMVAELLIIGVGGFLIVLAGALWVPVALARPPGYDNQNPIEVPVGLARGQIDWSLACTLIAAGELVLLTLLVIAGIGGWSAWRRRRTRVDHAASRMGRGREVDGITAGTVARNARRLRPSLHDERRVSDTDAGVVIGDAVTGGRPLLQSWEDMAVDIWGPRTGKTTARAIPAIVDAPGPVLVTSVKGDVVDATRDVRAEVGDVWVFDPQGMLDGAEPGWWWNPLTGVGTITAARRLASHFAAAERNEGDKGDAYFDTAGEELVACLLLAAAASRVPSLMMAYRWLMRPDDELPIQVLRRAGHDLSADSLAGVKALPERTRGSVYAVARKMMMSLAEPSVTRWVTPQPGERPRFDTEQFVTSRDTLYLLSAGGAGSPAALIAAFTDAVLLAGERASARMPGRRLDPPLLGVLDECANIVKIKNLPDLYSHFGSRGLSLIGIFQSPGQIEAVWGEEGLRKLWSAANIITYGGGVKDDQWLEGLSRLIGEHDVDVRSKTQDSRSLWSSSTQVQPQRRRILEVADLAALPRGRMVVLASGAPAVLARTRPWQQGPHADAIRASLRRWEPGAAPGITEPPASPQQ</sequence>
<dbReference type="Proteomes" id="UP000619479">
    <property type="component" value="Unassembled WGS sequence"/>
</dbReference>
<proteinExistence type="predicted"/>
<evidence type="ECO:0000256" key="1">
    <source>
        <dbReference type="ARBA" id="ARBA00004651"/>
    </source>
</evidence>
<dbReference type="EMBL" id="BOMH01000007">
    <property type="protein sequence ID" value="GID63408.1"/>
    <property type="molecule type" value="Genomic_DNA"/>
</dbReference>
<evidence type="ECO:0000259" key="7">
    <source>
        <dbReference type="Pfam" id="PF12696"/>
    </source>
</evidence>
<evidence type="ECO:0000256" key="4">
    <source>
        <dbReference type="ARBA" id="ARBA00022989"/>
    </source>
</evidence>
<dbReference type="RefSeq" id="WP_239174289.1">
    <property type="nucleotide sequence ID" value="NZ_BAAAUC010000011.1"/>
</dbReference>
<keyword evidence="9" id="KW-1185">Reference proteome</keyword>